<keyword evidence="1" id="KW-0240">DNA-directed RNA polymerase</keyword>
<dbReference type="EMBL" id="OIVN01001113">
    <property type="protein sequence ID" value="SPC89985.1"/>
    <property type="molecule type" value="Genomic_DNA"/>
</dbReference>
<evidence type="ECO:0000259" key="3">
    <source>
        <dbReference type="Pfam" id="PF03876"/>
    </source>
</evidence>
<evidence type="ECO:0000256" key="1">
    <source>
        <dbReference type="ARBA" id="ARBA00022478"/>
    </source>
</evidence>
<dbReference type="Gene3D" id="3.30.1490.120">
    <property type="entry name" value="RNA polymerase Rpb7-like, N-terminal domain"/>
    <property type="match status" value="1"/>
</dbReference>
<dbReference type="InterPro" id="IPR036898">
    <property type="entry name" value="RNA_pol_Rpb7-like_N_sf"/>
</dbReference>
<dbReference type="GO" id="GO:0000428">
    <property type="term" value="C:DNA-directed RNA polymerase complex"/>
    <property type="evidence" value="ECO:0007669"/>
    <property type="project" value="UniProtKB-KW"/>
</dbReference>
<dbReference type="InterPro" id="IPR005576">
    <property type="entry name" value="Rpb7-like_N"/>
</dbReference>
<keyword evidence="2" id="KW-0804">Transcription</keyword>
<feature type="domain" description="RNA polymerase Rpb7-like N-terminal" evidence="3">
    <location>
        <begin position="1"/>
        <end position="52"/>
    </location>
</feature>
<evidence type="ECO:0000256" key="2">
    <source>
        <dbReference type="ARBA" id="ARBA00023163"/>
    </source>
</evidence>
<proteinExistence type="predicted"/>
<name>A0A2N9FS76_FAGSY</name>
<protein>
    <recommendedName>
        <fullName evidence="3">RNA polymerase Rpb7-like N-terminal domain-containing protein</fullName>
    </recommendedName>
</protein>
<gene>
    <name evidence="4" type="ORF">FSB_LOCUS17867</name>
</gene>
<dbReference type="Pfam" id="PF03876">
    <property type="entry name" value="SHS2_Rpb7-N"/>
    <property type="match status" value="1"/>
</dbReference>
<accession>A0A2N9FS76</accession>
<evidence type="ECO:0000313" key="4">
    <source>
        <dbReference type="EMBL" id="SPC89985.1"/>
    </source>
</evidence>
<dbReference type="SUPFAM" id="SSF88798">
    <property type="entry name" value="N-terminal, heterodimerisation domain of RBP7 (RpoE)"/>
    <property type="match status" value="1"/>
</dbReference>
<dbReference type="GO" id="GO:0006351">
    <property type="term" value="P:DNA-templated transcription"/>
    <property type="evidence" value="ECO:0007669"/>
    <property type="project" value="InterPro"/>
</dbReference>
<dbReference type="AlphaFoldDB" id="A0A2N9FS76"/>
<sequence length="220" mass="24206">MPPCLLNLPIEEAIKGELEKLFLDKVIAKLGLCVSVYDIKSIEGGFIFPSDGAATYTQRFHAKFDFFDSIHPKRGNMSGRGAVLTWAPLSPCELSSPKEFYWAAGYRRRINTTFIALIPKKPGSVEIKDFWPISVVTGLYKIVAKMLANRLKTVLGKVVTAPQNAFIQSVFVWYQAVSGFKVNLGKSELVLVGSITDVEELVGVLGCKVAELPMTHLGLP</sequence>
<reference evidence="4" key="1">
    <citation type="submission" date="2018-02" db="EMBL/GenBank/DDBJ databases">
        <authorList>
            <person name="Cohen D.B."/>
            <person name="Kent A.D."/>
        </authorList>
    </citation>
    <scope>NUCLEOTIDE SEQUENCE</scope>
</reference>
<organism evidence="4">
    <name type="scientific">Fagus sylvatica</name>
    <name type="common">Beechnut</name>
    <dbReference type="NCBI Taxonomy" id="28930"/>
    <lineage>
        <taxon>Eukaryota</taxon>
        <taxon>Viridiplantae</taxon>
        <taxon>Streptophyta</taxon>
        <taxon>Embryophyta</taxon>
        <taxon>Tracheophyta</taxon>
        <taxon>Spermatophyta</taxon>
        <taxon>Magnoliopsida</taxon>
        <taxon>eudicotyledons</taxon>
        <taxon>Gunneridae</taxon>
        <taxon>Pentapetalae</taxon>
        <taxon>rosids</taxon>
        <taxon>fabids</taxon>
        <taxon>Fagales</taxon>
        <taxon>Fagaceae</taxon>
        <taxon>Fagus</taxon>
    </lineage>
</organism>